<dbReference type="EMBL" id="JAUSUE010000008">
    <property type="protein sequence ID" value="MDQ0203648.1"/>
    <property type="molecule type" value="Genomic_DNA"/>
</dbReference>
<evidence type="ECO:0000313" key="1">
    <source>
        <dbReference type="EMBL" id="MDQ0203648.1"/>
    </source>
</evidence>
<proteinExistence type="predicted"/>
<evidence type="ECO:0000313" key="2">
    <source>
        <dbReference type="Proteomes" id="UP001239167"/>
    </source>
</evidence>
<organism evidence="1 2">
    <name type="scientific">Pectinatus haikarae</name>
    <dbReference type="NCBI Taxonomy" id="349096"/>
    <lineage>
        <taxon>Bacteria</taxon>
        <taxon>Bacillati</taxon>
        <taxon>Bacillota</taxon>
        <taxon>Negativicutes</taxon>
        <taxon>Selenomonadales</taxon>
        <taxon>Selenomonadaceae</taxon>
        <taxon>Pectinatus</taxon>
    </lineage>
</organism>
<sequence>MRIENEIKKIKGLPIAKHDHEKNAPCIEYPDGRKEYA</sequence>
<gene>
    <name evidence="1" type="ORF">J2S01_001365</name>
</gene>
<accession>A0ABT9Y754</accession>
<keyword evidence="2" id="KW-1185">Reference proteome</keyword>
<dbReference type="Proteomes" id="UP001239167">
    <property type="component" value="Unassembled WGS sequence"/>
</dbReference>
<comment type="caution">
    <text evidence="1">The sequence shown here is derived from an EMBL/GenBank/DDBJ whole genome shotgun (WGS) entry which is preliminary data.</text>
</comment>
<reference evidence="1 2" key="1">
    <citation type="submission" date="2023-07" db="EMBL/GenBank/DDBJ databases">
        <title>Genomic Encyclopedia of Type Strains, Phase IV (KMG-IV): sequencing the most valuable type-strain genomes for metagenomic binning, comparative biology and taxonomic classification.</title>
        <authorList>
            <person name="Goeker M."/>
        </authorList>
    </citation>
    <scope>NUCLEOTIDE SEQUENCE [LARGE SCALE GENOMIC DNA]</scope>
    <source>
        <strain evidence="1 2">DSM 16980</strain>
    </source>
</reference>
<name>A0ABT9Y754_9FIRM</name>
<protein>
    <submittedName>
        <fullName evidence="1">Uncharacterized protein</fullName>
    </submittedName>
</protein>